<comment type="caution">
    <text evidence="1">The sequence shown here is derived from an EMBL/GenBank/DDBJ whole genome shotgun (WGS) entry which is preliminary data.</text>
</comment>
<evidence type="ECO:0000313" key="1">
    <source>
        <dbReference type="EMBL" id="KAJ2902224.1"/>
    </source>
</evidence>
<keyword evidence="2" id="KW-1185">Reference proteome</keyword>
<accession>A0AAD5RR07</accession>
<proteinExistence type="predicted"/>
<dbReference type="Pfam" id="PF12311">
    <property type="entry name" value="DUF3632"/>
    <property type="match status" value="1"/>
</dbReference>
<reference evidence="1" key="1">
    <citation type="submission" date="2022-07" db="EMBL/GenBank/DDBJ databases">
        <title>Draft genome sequence of Zalerion maritima ATCC 34329, a (micro)plastics degrading marine fungus.</title>
        <authorList>
            <person name="Paco A."/>
            <person name="Goncalves M.F.M."/>
            <person name="Rocha-Santos T.A.P."/>
            <person name="Alves A."/>
        </authorList>
    </citation>
    <scope>NUCLEOTIDE SEQUENCE</scope>
    <source>
        <strain evidence="1">ATCC 34329</strain>
    </source>
</reference>
<dbReference type="InterPro" id="IPR022085">
    <property type="entry name" value="OpdG"/>
</dbReference>
<evidence type="ECO:0000313" key="2">
    <source>
        <dbReference type="Proteomes" id="UP001201980"/>
    </source>
</evidence>
<dbReference type="Proteomes" id="UP001201980">
    <property type="component" value="Unassembled WGS sequence"/>
</dbReference>
<dbReference type="EMBL" id="JAKWBI020000119">
    <property type="protein sequence ID" value="KAJ2902224.1"/>
    <property type="molecule type" value="Genomic_DNA"/>
</dbReference>
<protein>
    <submittedName>
        <fullName evidence="1">Uncharacterized protein</fullName>
    </submittedName>
</protein>
<name>A0AAD5RR07_9PEZI</name>
<sequence length="183" mass="20571">MAGEKINLRPVRDEDWAAEEEEKVLTILDLFRVDTKDESSLILMVLKGLYAPGKHGTGTLRSKIPVLGRWTNTNSFAARIFRAKLGNFEIFAIWKLKDCLEECSAAGLDANCRIVAACEGENRNGFERYPEIINQKTTILASSELLEKAKASLLLSYHLRRIEAPILIARRGLPDIQLSTWTP</sequence>
<organism evidence="1 2">
    <name type="scientific">Zalerion maritima</name>
    <dbReference type="NCBI Taxonomy" id="339359"/>
    <lineage>
        <taxon>Eukaryota</taxon>
        <taxon>Fungi</taxon>
        <taxon>Dikarya</taxon>
        <taxon>Ascomycota</taxon>
        <taxon>Pezizomycotina</taxon>
        <taxon>Sordariomycetes</taxon>
        <taxon>Lulworthiomycetidae</taxon>
        <taxon>Lulworthiales</taxon>
        <taxon>Lulworthiaceae</taxon>
        <taxon>Zalerion</taxon>
    </lineage>
</organism>
<dbReference type="AlphaFoldDB" id="A0AAD5RR07"/>
<gene>
    <name evidence="1" type="ORF">MKZ38_000826</name>
</gene>